<evidence type="ECO:0000256" key="5">
    <source>
        <dbReference type="ARBA" id="ARBA00023136"/>
    </source>
</evidence>
<evidence type="ECO:0000256" key="1">
    <source>
        <dbReference type="ARBA" id="ARBA00004651"/>
    </source>
</evidence>
<keyword evidence="4 6" id="KW-1133">Transmembrane helix</keyword>
<feature type="transmembrane region" description="Helical" evidence="6">
    <location>
        <begin position="244"/>
        <end position="266"/>
    </location>
</feature>
<name>A0A4R0P926_9HYPH</name>
<feature type="transmembrane region" description="Helical" evidence="6">
    <location>
        <begin position="172"/>
        <end position="195"/>
    </location>
</feature>
<feature type="transmembrane region" description="Helical" evidence="6">
    <location>
        <begin position="207"/>
        <end position="232"/>
    </location>
</feature>
<evidence type="ECO:0000256" key="4">
    <source>
        <dbReference type="ARBA" id="ARBA00022989"/>
    </source>
</evidence>
<dbReference type="PIRSF" id="PIRSF035875">
    <property type="entry name" value="RNase_BN"/>
    <property type="match status" value="1"/>
</dbReference>
<evidence type="ECO:0000256" key="2">
    <source>
        <dbReference type="ARBA" id="ARBA00022475"/>
    </source>
</evidence>
<dbReference type="Pfam" id="PF03631">
    <property type="entry name" value="Virul_fac_BrkB"/>
    <property type="match status" value="1"/>
</dbReference>
<organism evidence="7 8">
    <name type="scientific">Oricola cellulosilytica</name>
    <dbReference type="NCBI Taxonomy" id="1429082"/>
    <lineage>
        <taxon>Bacteria</taxon>
        <taxon>Pseudomonadati</taxon>
        <taxon>Pseudomonadota</taxon>
        <taxon>Alphaproteobacteria</taxon>
        <taxon>Hyphomicrobiales</taxon>
        <taxon>Ahrensiaceae</taxon>
        <taxon>Oricola</taxon>
    </lineage>
</organism>
<gene>
    <name evidence="7" type="ORF">E0D97_11280</name>
</gene>
<keyword evidence="3 6" id="KW-0812">Transmembrane</keyword>
<reference evidence="7 8" key="1">
    <citation type="journal article" date="2015" name="Antonie Van Leeuwenhoek">
        <title>Oricola cellulosilytica gen. nov., sp. nov., a cellulose-degrading bacterium of the family Phyllobacteriaceae isolated from surface seashore water, and emended descriptions of Mesorhizobium loti and Phyllobacterium myrsinacearum.</title>
        <authorList>
            <person name="Hameed A."/>
            <person name="Shahina M."/>
            <person name="Lai W.A."/>
            <person name="Lin S.Y."/>
            <person name="Young L.S."/>
            <person name="Liu Y.C."/>
            <person name="Hsu Y.H."/>
            <person name="Young C.C."/>
        </authorList>
    </citation>
    <scope>NUCLEOTIDE SEQUENCE [LARGE SCALE GENOMIC DNA]</scope>
    <source>
        <strain evidence="7 8">KCTC 52183</strain>
    </source>
</reference>
<feature type="transmembrane region" description="Helical" evidence="6">
    <location>
        <begin position="93"/>
        <end position="116"/>
    </location>
</feature>
<feature type="transmembrane region" description="Helical" evidence="6">
    <location>
        <begin position="136"/>
        <end position="160"/>
    </location>
</feature>
<dbReference type="PANTHER" id="PTHR30213">
    <property type="entry name" value="INNER MEMBRANE PROTEIN YHJD"/>
    <property type="match status" value="1"/>
</dbReference>
<dbReference type="AlphaFoldDB" id="A0A4R0P926"/>
<dbReference type="GO" id="GO:0005886">
    <property type="term" value="C:plasma membrane"/>
    <property type="evidence" value="ECO:0007669"/>
    <property type="project" value="UniProtKB-SubCell"/>
</dbReference>
<proteinExistence type="predicted"/>
<protein>
    <submittedName>
        <fullName evidence="7">YihY/virulence factor BrkB family protein</fullName>
    </submittedName>
</protein>
<keyword evidence="5 6" id="KW-0472">Membrane</keyword>
<comment type="caution">
    <text evidence="7">The sequence shown here is derived from an EMBL/GenBank/DDBJ whole genome shotgun (WGS) entry which is preliminary data.</text>
</comment>
<dbReference type="EMBL" id="SJST01000004">
    <property type="protein sequence ID" value="TCD13689.1"/>
    <property type="molecule type" value="Genomic_DNA"/>
</dbReference>
<dbReference type="Proteomes" id="UP000291301">
    <property type="component" value="Unassembled WGS sequence"/>
</dbReference>
<keyword evidence="8" id="KW-1185">Reference proteome</keyword>
<feature type="transmembrane region" description="Helical" evidence="6">
    <location>
        <begin position="31"/>
        <end position="55"/>
    </location>
</feature>
<evidence type="ECO:0000256" key="3">
    <source>
        <dbReference type="ARBA" id="ARBA00022692"/>
    </source>
</evidence>
<accession>A0A4R0P926</accession>
<sequence length="304" mass="33521">MLKRIVAVKRVTYDAFGHFNATDGWALASHVALSTLLAIFPFLIFATTLAGFLGAERFTETAVHLVFDTWPERIASPIAREVENVLTVQRGGLMTISVLAAAFFASNGIEALRVALNRAYRVDESRPIWVIRLQSLGFVIIATFSFMAISFLLVLAPLAFRIARQWVPGIEALSVSIGVLRFTVALVVLIGGLFVAHKWLPAGRRSFGSLVPGIALTMVAWVLGATLFATYLESFAVYVTTYAGLASIMIALVFLYIISAIFILGAEINAAIIRYREARALVTSARTESLTKRRRLRRRKSPRR</sequence>
<evidence type="ECO:0000313" key="8">
    <source>
        <dbReference type="Proteomes" id="UP000291301"/>
    </source>
</evidence>
<comment type="subcellular location">
    <subcellularLocation>
        <location evidence="1">Cell membrane</location>
        <topology evidence="1">Multi-pass membrane protein</topology>
    </subcellularLocation>
</comment>
<dbReference type="InterPro" id="IPR017039">
    <property type="entry name" value="Virul_fac_BrkB"/>
</dbReference>
<dbReference type="RefSeq" id="WP_131568922.1">
    <property type="nucleotide sequence ID" value="NZ_JAINFK010000003.1"/>
</dbReference>
<dbReference type="PANTHER" id="PTHR30213:SF0">
    <property type="entry name" value="UPF0761 MEMBRANE PROTEIN YIHY"/>
    <property type="match status" value="1"/>
</dbReference>
<evidence type="ECO:0000313" key="7">
    <source>
        <dbReference type="EMBL" id="TCD13689.1"/>
    </source>
</evidence>
<dbReference type="OrthoDB" id="7163777at2"/>
<keyword evidence="2" id="KW-1003">Cell membrane</keyword>
<evidence type="ECO:0000256" key="6">
    <source>
        <dbReference type="SAM" id="Phobius"/>
    </source>
</evidence>